<dbReference type="InterPro" id="IPR005467">
    <property type="entry name" value="His_kinase_dom"/>
</dbReference>
<accession>A0ABQ2JK16</accession>
<dbReference type="InterPro" id="IPR003594">
    <property type="entry name" value="HATPase_dom"/>
</dbReference>
<dbReference type="EC" id="2.7.13.3" evidence="3"/>
<feature type="domain" description="Histidine kinase" evidence="12">
    <location>
        <begin position="319"/>
        <end position="533"/>
    </location>
</feature>
<evidence type="ECO:0000313" key="15">
    <source>
        <dbReference type="Proteomes" id="UP000600080"/>
    </source>
</evidence>
<keyword evidence="4" id="KW-0597">Phosphoprotein</keyword>
<dbReference type="InterPro" id="IPR052162">
    <property type="entry name" value="Sensor_kinase/Photoreceptor"/>
</dbReference>
<dbReference type="EMBL" id="BMND01000015">
    <property type="protein sequence ID" value="GGN49425.1"/>
    <property type="molecule type" value="Genomic_DNA"/>
</dbReference>
<dbReference type="SMART" id="SM00387">
    <property type="entry name" value="HATPase_c"/>
    <property type="match status" value="1"/>
</dbReference>
<dbReference type="Proteomes" id="UP000600080">
    <property type="component" value="Unassembled WGS sequence"/>
</dbReference>
<dbReference type="InterPro" id="IPR004358">
    <property type="entry name" value="Sig_transdc_His_kin-like_C"/>
</dbReference>
<dbReference type="Pfam" id="PF05227">
    <property type="entry name" value="CHASE3"/>
    <property type="match status" value="1"/>
</dbReference>
<evidence type="ECO:0000256" key="11">
    <source>
        <dbReference type="SAM" id="Phobius"/>
    </source>
</evidence>
<dbReference type="RefSeq" id="WP_189099509.1">
    <property type="nucleotide sequence ID" value="NZ_BMND01000015.1"/>
</dbReference>
<evidence type="ECO:0000259" key="13">
    <source>
        <dbReference type="PROSITE" id="PS50885"/>
    </source>
</evidence>
<dbReference type="SUPFAM" id="SSF55874">
    <property type="entry name" value="ATPase domain of HSP90 chaperone/DNA topoisomerase II/histidine kinase"/>
    <property type="match status" value="1"/>
</dbReference>
<feature type="region of interest" description="Disordered" evidence="10">
    <location>
        <begin position="1"/>
        <end position="33"/>
    </location>
</feature>
<dbReference type="PANTHER" id="PTHR43304:SF1">
    <property type="entry name" value="PAC DOMAIN-CONTAINING PROTEIN"/>
    <property type="match status" value="1"/>
</dbReference>
<dbReference type="Gene3D" id="1.10.287.130">
    <property type="match status" value="1"/>
</dbReference>
<feature type="transmembrane region" description="Helical" evidence="11">
    <location>
        <begin position="216"/>
        <end position="236"/>
    </location>
</feature>
<evidence type="ECO:0000256" key="5">
    <source>
        <dbReference type="ARBA" id="ARBA00022679"/>
    </source>
</evidence>
<protein>
    <recommendedName>
        <fullName evidence="3">histidine kinase</fullName>
        <ecNumber evidence="3">2.7.13.3</ecNumber>
    </recommendedName>
</protein>
<feature type="transmembrane region" description="Helical" evidence="11">
    <location>
        <begin position="40"/>
        <end position="62"/>
    </location>
</feature>
<keyword evidence="8 11" id="KW-1133">Transmembrane helix</keyword>
<dbReference type="PANTHER" id="PTHR43304">
    <property type="entry name" value="PHYTOCHROME-LIKE PROTEIN CPH1"/>
    <property type="match status" value="1"/>
</dbReference>
<dbReference type="PRINTS" id="PR00344">
    <property type="entry name" value="BCTRLSENSOR"/>
</dbReference>
<keyword evidence="5" id="KW-0808">Transferase</keyword>
<name>A0ABQ2JK16_9ACTN</name>
<gene>
    <name evidence="14" type="ORF">GCM10012285_37540</name>
</gene>
<proteinExistence type="predicted"/>
<comment type="catalytic activity">
    <reaction evidence="1">
        <text>ATP + protein L-histidine = ADP + protein N-phospho-L-histidine.</text>
        <dbReference type="EC" id="2.7.13.3"/>
    </reaction>
</comment>
<evidence type="ECO:0000256" key="8">
    <source>
        <dbReference type="ARBA" id="ARBA00022989"/>
    </source>
</evidence>
<dbReference type="GO" id="GO:0016301">
    <property type="term" value="F:kinase activity"/>
    <property type="evidence" value="ECO:0007669"/>
    <property type="project" value="UniProtKB-KW"/>
</dbReference>
<keyword evidence="15" id="KW-1185">Reference proteome</keyword>
<keyword evidence="11" id="KW-0472">Membrane</keyword>
<dbReference type="Pfam" id="PF00672">
    <property type="entry name" value="HAMP"/>
    <property type="match status" value="1"/>
</dbReference>
<dbReference type="CDD" id="cd00082">
    <property type="entry name" value="HisKA"/>
    <property type="match status" value="1"/>
</dbReference>
<evidence type="ECO:0000256" key="7">
    <source>
        <dbReference type="ARBA" id="ARBA00022777"/>
    </source>
</evidence>
<dbReference type="Gene3D" id="6.10.340.10">
    <property type="match status" value="1"/>
</dbReference>
<dbReference type="Gene3D" id="3.30.565.10">
    <property type="entry name" value="Histidine kinase-like ATPase, C-terminal domain"/>
    <property type="match status" value="1"/>
</dbReference>
<dbReference type="GeneID" id="301549485"/>
<dbReference type="PROSITE" id="PS50109">
    <property type="entry name" value="HIS_KIN"/>
    <property type="match status" value="1"/>
</dbReference>
<evidence type="ECO:0000256" key="3">
    <source>
        <dbReference type="ARBA" id="ARBA00012438"/>
    </source>
</evidence>
<evidence type="ECO:0000313" key="14">
    <source>
        <dbReference type="EMBL" id="GGN49425.1"/>
    </source>
</evidence>
<organism evidence="14 15">
    <name type="scientific">Streptomyces kronopolitis</name>
    <dbReference type="NCBI Taxonomy" id="1612435"/>
    <lineage>
        <taxon>Bacteria</taxon>
        <taxon>Bacillati</taxon>
        <taxon>Actinomycetota</taxon>
        <taxon>Actinomycetes</taxon>
        <taxon>Kitasatosporales</taxon>
        <taxon>Streptomycetaceae</taxon>
        <taxon>Streptomyces</taxon>
    </lineage>
</organism>
<dbReference type="SMART" id="SM00304">
    <property type="entry name" value="HAMP"/>
    <property type="match status" value="1"/>
</dbReference>
<dbReference type="InterPro" id="IPR003660">
    <property type="entry name" value="HAMP_dom"/>
</dbReference>
<dbReference type="PROSITE" id="PS50885">
    <property type="entry name" value="HAMP"/>
    <property type="match status" value="1"/>
</dbReference>
<keyword evidence="9" id="KW-0902">Two-component regulatory system</keyword>
<comment type="subcellular location">
    <subcellularLocation>
        <location evidence="2">Cell membrane</location>
    </subcellularLocation>
</comment>
<dbReference type="InterPro" id="IPR036890">
    <property type="entry name" value="HATPase_C_sf"/>
</dbReference>
<sequence length="553" mass="59582">MSQQLPHGAGPGLSDGSGDAAAVGPPRPARAGARWTTRRALNVSVAVVMVALVLLGGGGAWVHARATDATGRLVDRSSPALIAAAGLENALVNQETGIRGYGLTGRRQFLDPYHDGLTQQQTATARLRTLLGHDGPAAQDLARVLDRTEVWQREFARPVAAAPSGGPVRLATRDAGSGLRSFDAVRAALGTQQRHLERERAQARAELHDVAVLQNWIFTGLAAVVFVMLVLAVLGLRRGVTDPLGKLSADVRAAARGDFRRPVRGSGPADLRALASDIDGMRQRLVDELAFSDEARAQLDAQATELQRSNSELEQFAYVASHDLQEPLRKVASFCQLLQRRNAAQLDDRAQQYIAFAVDGANRMQALINDLLAFSRVGRVHAEHTDVDLAQLFDQVRESLSIAIEESAATVTHDPLPTVPGDTTQLGMLLQNLLSNALKFRSPDRPPAIHLSARRADGSWHFAVDDNGIGIDPAYSDKIFVIFQRLHTRETYPGTGIGLALCKKVVEYHGGTIAVDHDHTPGTRITFTLAEHAPVIPAPETTEPTLQREVTAP</sequence>
<keyword evidence="7 14" id="KW-0418">Kinase</keyword>
<evidence type="ECO:0000256" key="6">
    <source>
        <dbReference type="ARBA" id="ARBA00022692"/>
    </source>
</evidence>
<evidence type="ECO:0000256" key="10">
    <source>
        <dbReference type="SAM" id="MobiDB-lite"/>
    </source>
</evidence>
<dbReference type="Pfam" id="PF02518">
    <property type="entry name" value="HATPase_c"/>
    <property type="match status" value="1"/>
</dbReference>
<feature type="domain" description="HAMP" evidence="13">
    <location>
        <begin position="238"/>
        <end position="290"/>
    </location>
</feature>
<dbReference type="SUPFAM" id="SSF47384">
    <property type="entry name" value="Homodimeric domain of signal transducing histidine kinase"/>
    <property type="match status" value="1"/>
</dbReference>
<evidence type="ECO:0000256" key="2">
    <source>
        <dbReference type="ARBA" id="ARBA00004236"/>
    </source>
</evidence>
<dbReference type="SMART" id="SM00388">
    <property type="entry name" value="HisKA"/>
    <property type="match status" value="1"/>
</dbReference>
<reference evidence="15" key="1">
    <citation type="journal article" date="2019" name="Int. J. Syst. Evol. Microbiol.">
        <title>The Global Catalogue of Microorganisms (GCM) 10K type strain sequencing project: providing services to taxonomists for standard genome sequencing and annotation.</title>
        <authorList>
            <consortium name="The Broad Institute Genomics Platform"/>
            <consortium name="The Broad Institute Genome Sequencing Center for Infectious Disease"/>
            <person name="Wu L."/>
            <person name="Ma J."/>
        </authorList>
    </citation>
    <scope>NUCLEOTIDE SEQUENCE [LARGE SCALE GENOMIC DNA]</scope>
    <source>
        <strain evidence="15">CGMCC 4.7323</strain>
    </source>
</reference>
<evidence type="ECO:0000259" key="12">
    <source>
        <dbReference type="PROSITE" id="PS50109"/>
    </source>
</evidence>
<dbReference type="InterPro" id="IPR007891">
    <property type="entry name" value="CHASE3"/>
</dbReference>
<evidence type="ECO:0000256" key="1">
    <source>
        <dbReference type="ARBA" id="ARBA00000085"/>
    </source>
</evidence>
<evidence type="ECO:0000256" key="9">
    <source>
        <dbReference type="ARBA" id="ARBA00023012"/>
    </source>
</evidence>
<keyword evidence="6 11" id="KW-0812">Transmembrane</keyword>
<dbReference type="Pfam" id="PF00512">
    <property type="entry name" value="HisKA"/>
    <property type="match status" value="1"/>
</dbReference>
<evidence type="ECO:0000256" key="4">
    <source>
        <dbReference type="ARBA" id="ARBA00022553"/>
    </source>
</evidence>
<dbReference type="InterPro" id="IPR003661">
    <property type="entry name" value="HisK_dim/P_dom"/>
</dbReference>
<dbReference type="InterPro" id="IPR036097">
    <property type="entry name" value="HisK_dim/P_sf"/>
</dbReference>
<feature type="compositionally biased region" description="Low complexity" evidence="10">
    <location>
        <begin position="20"/>
        <end position="33"/>
    </location>
</feature>
<comment type="caution">
    <text evidence="14">The sequence shown here is derived from an EMBL/GenBank/DDBJ whole genome shotgun (WGS) entry which is preliminary data.</text>
</comment>